<reference evidence="4" key="1">
    <citation type="submission" date="2025-08" db="UniProtKB">
        <authorList>
            <consortium name="RefSeq"/>
        </authorList>
    </citation>
    <scope>IDENTIFICATION</scope>
    <source>
        <tissue evidence="4">Whole sample</tissue>
    </source>
</reference>
<dbReference type="OrthoDB" id="548799at2759"/>
<evidence type="ECO:0000313" key="3">
    <source>
        <dbReference type="Proteomes" id="UP000694844"/>
    </source>
</evidence>
<dbReference type="GO" id="GO:0001578">
    <property type="term" value="P:microtubule bundle formation"/>
    <property type="evidence" value="ECO:0007669"/>
    <property type="project" value="TreeGrafter"/>
</dbReference>
<dbReference type="KEGG" id="cvn:111130495"/>
<proteinExistence type="inferred from homology"/>
<dbReference type="GO" id="GO:0046785">
    <property type="term" value="P:microtubule polymerization"/>
    <property type="evidence" value="ECO:0007669"/>
    <property type="project" value="InterPro"/>
</dbReference>
<dbReference type="Pfam" id="PF05517">
    <property type="entry name" value="p25-alpha"/>
    <property type="match status" value="1"/>
</dbReference>
<name>A0A8B8DYL6_CRAVI</name>
<dbReference type="GO" id="GO:0032273">
    <property type="term" value="P:positive regulation of protein polymerization"/>
    <property type="evidence" value="ECO:0007669"/>
    <property type="project" value="TreeGrafter"/>
</dbReference>
<feature type="compositionally biased region" description="Basic and acidic residues" evidence="2">
    <location>
        <begin position="138"/>
        <end position="160"/>
    </location>
</feature>
<dbReference type="GeneID" id="111130495"/>
<dbReference type="RefSeq" id="XP_022333337.1">
    <property type="nucleotide sequence ID" value="XM_022477629.1"/>
</dbReference>
<dbReference type="GO" id="GO:0005874">
    <property type="term" value="C:microtubule"/>
    <property type="evidence" value="ECO:0007669"/>
    <property type="project" value="TreeGrafter"/>
</dbReference>
<organism evidence="3 4">
    <name type="scientific">Crassostrea virginica</name>
    <name type="common">Eastern oyster</name>
    <dbReference type="NCBI Taxonomy" id="6565"/>
    <lineage>
        <taxon>Eukaryota</taxon>
        <taxon>Metazoa</taxon>
        <taxon>Spiralia</taxon>
        <taxon>Lophotrochozoa</taxon>
        <taxon>Mollusca</taxon>
        <taxon>Bivalvia</taxon>
        <taxon>Autobranchia</taxon>
        <taxon>Pteriomorphia</taxon>
        <taxon>Ostreida</taxon>
        <taxon>Ostreoidea</taxon>
        <taxon>Ostreidae</taxon>
        <taxon>Crassostrea</taxon>
    </lineage>
</organism>
<dbReference type="PANTHER" id="PTHR12932">
    <property type="entry name" value="P25 ALPHA-RELATED"/>
    <property type="match status" value="1"/>
</dbReference>
<gene>
    <name evidence="4" type="primary">LOC111130495</name>
</gene>
<dbReference type="GO" id="GO:0015631">
    <property type="term" value="F:tubulin binding"/>
    <property type="evidence" value="ECO:0007669"/>
    <property type="project" value="InterPro"/>
</dbReference>
<dbReference type="AlphaFoldDB" id="A0A8B8DYL6"/>
<keyword evidence="3" id="KW-1185">Reference proteome</keyword>
<accession>A0A8B8DYL6</accession>
<evidence type="ECO:0000256" key="1">
    <source>
        <dbReference type="ARBA" id="ARBA00010994"/>
    </source>
</evidence>
<dbReference type="SUPFAM" id="SSF47473">
    <property type="entry name" value="EF-hand"/>
    <property type="match status" value="1"/>
</dbReference>
<dbReference type="InterPro" id="IPR008907">
    <property type="entry name" value="TPP/p25"/>
</dbReference>
<evidence type="ECO:0000256" key="2">
    <source>
        <dbReference type="SAM" id="MobiDB-lite"/>
    </source>
</evidence>
<feature type="region of interest" description="Disordered" evidence="2">
    <location>
        <begin position="124"/>
        <end position="178"/>
    </location>
</feature>
<dbReference type="Proteomes" id="UP000694844">
    <property type="component" value="Chromosome 4"/>
</dbReference>
<dbReference type="PANTHER" id="PTHR12932:SF9">
    <property type="entry name" value="TUBULIN POLYMERIZATION-PROMOTING PROTEIN HOMOLOG"/>
    <property type="match status" value="1"/>
</dbReference>
<comment type="similarity">
    <text evidence="1">Belongs to the TPPP family.</text>
</comment>
<sequence length="178" mass="19896">MASAEDDYDIDALTEKLKAFAVTQTKSSSKMDSKTVGKIAKECWPKPLQTRVDSSVFPKVMDKTTKSISLDNEEQIRKFISEAAIQYDDVSKKNKEFKKHEKFLAEKIITSNLGIKKTEVSKTGGIDRLTDPSKYTGSHKERFDETGKGKGAEGRVDKVDNSGYVGNYKGQGTYDKKH</sequence>
<evidence type="ECO:0000313" key="4">
    <source>
        <dbReference type="RefSeq" id="XP_022333337.1"/>
    </source>
</evidence>
<protein>
    <submittedName>
        <fullName evidence="4">Tubulin polymerization-promoting protein family member 3-like</fullName>
    </submittedName>
</protein>
<dbReference type="InterPro" id="IPR011992">
    <property type="entry name" value="EF-hand-dom_pair"/>
</dbReference>